<gene>
    <name evidence="13" type="ORF">FVW20_18120</name>
</gene>
<feature type="domain" description="PAC" evidence="12">
    <location>
        <begin position="610"/>
        <end position="662"/>
    </location>
</feature>
<keyword evidence="5" id="KW-0418">Kinase</keyword>
<evidence type="ECO:0000313" key="14">
    <source>
        <dbReference type="Proteomes" id="UP001194469"/>
    </source>
</evidence>
<feature type="compositionally biased region" description="Low complexity" evidence="7">
    <location>
        <begin position="938"/>
        <end position="968"/>
    </location>
</feature>
<dbReference type="InterPro" id="IPR001789">
    <property type="entry name" value="Sig_transdc_resp-reg_receiver"/>
</dbReference>
<feature type="domain" description="PAC" evidence="12">
    <location>
        <begin position="302"/>
        <end position="355"/>
    </location>
</feature>
<dbReference type="CDD" id="cd17546">
    <property type="entry name" value="REC_hyHK_CKI1_RcsC-like"/>
    <property type="match status" value="1"/>
</dbReference>
<feature type="domain" description="Response regulatory" evidence="10">
    <location>
        <begin position="1035"/>
        <end position="1154"/>
    </location>
</feature>
<dbReference type="NCBIfam" id="TIGR00229">
    <property type="entry name" value="sensory_box"/>
    <property type="match status" value="3"/>
</dbReference>
<feature type="region of interest" description="Disordered" evidence="7">
    <location>
        <begin position="932"/>
        <end position="1027"/>
    </location>
</feature>
<dbReference type="InterPro" id="IPR001610">
    <property type="entry name" value="PAC"/>
</dbReference>
<proteinExistence type="predicted"/>
<feature type="domain" description="PAS" evidence="11">
    <location>
        <begin position="226"/>
        <end position="298"/>
    </location>
</feature>
<evidence type="ECO:0000259" key="9">
    <source>
        <dbReference type="PROSITE" id="PS50109"/>
    </source>
</evidence>
<evidence type="ECO:0000259" key="11">
    <source>
        <dbReference type="PROSITE" id="PS50112"/>
    </source>
</evidence>
<dbReference type="PROSITE" id="PS50113">
    <property type="entry name" value="PAC"/>
    <property type="match status" value="3"/>
</dbReference>
<dbReference type="InterPro" id="IPR035965">
    <property type="entry name" value="PAS-like_dom_sf"/>
</dbReference>
<comment type="catalytic activity">
    <reaction evidence="1">
        <text>ATP + protein L-histidine = ADP + protein N-phospho-L-histidine.</text>
        <dbReference type="EC" id="2.7.13.3"/>
    </reaction>
</comment>
<dbReference type="PROSITE" id="PS50112">
    <property type="entry name" value="PAS"/>
    <property type="match status" value="3"/>
</dbReference>
<dbReference type="Gene3D" id="3.40.50.2300">
    <property type="match status" value="1"/>
</dbReference>
<dbReference type="InterPro" id="IPR013656">
    <property type="entry name" value="PAS_4"/>
</dbReference>
<evidence type="ECO:0000256" key="3">
    <source>
        <dbReference type="ARBA" id="ARBA00022553"/>
    </source>
</evidence>
<keyword evidence="4" id="KW-0808">Transferase</keyword>
<dbReference type="SUPFAM" id="SSF55785">
    <property type="entry name" value="PYP-like sensor domain (PAS domain)"/>
    <property type="match status" value="4"/>
</dbReference>
<dbReference type="SMART" id="SM00388">
    <property type="entry name" value="HisKA"/>
    <property type="match status" value="1"/>
</dbReference>
<dbReference type="EC" id="2.7.13.3" evidence="2"/>
<dbReference type="InterPro" id="IPR011006">
    <property type="entry name" value="CheY-like_superfamily"/>
</dbReference>
<feature type="compositionally biased region" description="Basic and acidic residues" evidence="7">
    <location>
        <begin position="543"/>
        <end position="562"/>
    </location>
</feature>
<dbReference type="InterPro" id="IPR004358">
    <property type="entry name" value="Sig_transdc_His_kin-like_C"/>
</dbReference>
<dbReference type="SMART" id="SM00086">
    <property type="entry name" value="PAC"/>
    <property type="match status" value="3"/>
</dbReference>
<keyword evidence="3 6" id="KW-0597">Phosphoprotein</keyword>
<keyword evidence="8" id="KW-0472">Membrane</keyword>
<keyword evidence="8" id="KW-1133">Transmembrane helix</keyword>
<evidence type="ECO:0000259" key="12">
    <source>
        <dbReference type="PROSITE" id="PS50113"/>
    </source>
</evidence>
<feature type="modified residue" description="4-aspartylphosphate" evidence="6">
    <location>
        <position position="1084"/>
    </location>
</feature>
<dbReference type="SMART" id="SM00091">
    <property type="entry name" value="PAS"/>
    <property type="match status" value="3"/>
</dbReference>
<evidence type="ECO:0000256" key="6">
    <source>
        <dbReference type="PROSITE-ProRule" id="PRU00169"/>
    </source>
</evidence>
<dbReference type="Pfam" id="PF02518">
    <property type="entry name" value="HATPase_c"/>
    <property type="match status" value="1"/>
</dbReference>
<keyword evidence="14" id="KW-1185">Reference proteome</keyword>
<dbReference type="SUPFAM" id="SSF47384">
    <property type="entry name" value="Homodimeric domain of signal transducing histidine kinase"/>
    <property type="match status" value="1"/>
</dbReference>
<evidence type="ECO:0000256" key="5">
    <source>
        <dbReference type="ARBA" id="ARBA00022777"/>
    </source>
</evidence>
<dbReference type="Pfam" id="PF00512">
    <property type="entry name" value="HisKA"/>
    <property type="match status" value="1"/>
</dbReference>
<dbReference type="Gene3D" id="3.30.450.20">
    <property type="entry name" value="PAS domain"/>
    <property type="match status" value="3"/>
</dbReference>
<dbReference type="Pfam" id="PF08447">
    <property type="entry name" value="PAS_3"/>
    <property type="match status" value="1"/>
</dbReference>
<accession>A0ABS0J8R8</accession>
<dbReference type="PROSITE" id="PS50110">
    <property type="entry name" value="RESPONSE_REGULATORY"/>
    <property type="match status" value="1"/>
</dbReference>
<dbReference type="SUPFAM" id="SSF55874">
    <property type="entry name" value="ATPase domain of HSP90 chaperone/DNA topoisomerase II/histidine kinase"/>
    <property type="match status" value="1"/>
</dbReference>
<dbReference type="Gene3D" id="1.10.287.130">
    <property type="match status" value="1"/>
</dbReference>
<keyword evidence="8" id="KW-0812">Transmembrane</keyword>
<dbReference type="InterPro" id="IPR003594">
    <property type="entry name" value="HATPase_dom"/>
</dbReference>
<feature type="region of interest" description="Disordered" evidence="7">
    <location>
        <begin position="543"/>
        <end position="602"/>
    </location>
</feature>
<dbReference type="SMART" id="SM00448">
    <property type="entry name" value="REC"/>
    <property type="match status" value="1"/>
</dbReference>
<dbReference type="CDD" id="cd00130">
    <property type="entry name" value="PAS"/>
    <property type="match status" value="3"/>
</dbReference>
<dbReference type="InterPro" id="IPR013655">
    <property type="entry name" value="PAS_fold_3"/>
</dbReference>
<dbReference type="EMBL" id="VRYY01000750">
    <property type="protein sequence ID" value="MBG3878861.1"/>
    <property type="molecule type" value="Genomic_DNA"/>
</dbReference>
<dbReference type="CDD" id="cd16922">
    <property type="entry name" value="HATPase_EvgS-ArcB-TorS-like"/>
    <property type="match status" value="1"/>
</dbReference>
<evidence type="ECO:0000256" key="7">
    <source>
        <dbReference type="SAM" id="MobiDB-lite"/>
    </source>
</evidence>
<evidence type="ECO:0000259" key="10">
    <source>
        <dbReference type="PROSITE" id="PS50110"/>
    </source>
</evidence>
<feature type="domain" description="Histidine kinase" evidence="9">
    <location>
        <begin position="680"/>
        <end position="926"/>
    </location>
</feature>
<feature type="domain" description="PAC" evidence="12">
    <location>
        <begin position="434"/>
        <end position="486"/>
    </location>
</feature>
<evidence type="ECO:0000313" key="13">
    <source>
        <dbReference type="EMBL" id="MBG3878861.1"/>
    </source>
</evidence>
<dbReference type="SUPFAM" id="SSF52172">
    <property type="entry name" value="CheY-like"/>
    <property type="match status" value="1"/>
</dbReference>
<feature type="domain" description="PAS" evidence="11">
    <location>
        <begin position="356"/>
        <end position="429"/>
    </location>
</feature>
<dbReference type="InterPro" id="IPR036097">
    <property type="entry name" value="HisK_dim/P_sf"/>
</dbReference>
<dbReference type="PROSITE" id="PS50109">
    <property type="entry name" value="HIS_KIN"/>
    <property type="match status" value="1"/>
</dbReference>
<dbReference type="Proteomes" id="UP001194469">
    <property type="component" value="Unassembled WGS sequence"/>
</dbReference>
<dbReference type="RefSeq" id="WP_196610678.1">
    <property type="nucleotide sequence ID" value="NZ_VRYY01000750.1"/>
</dbReference>
<dbReference type="Pfam" id="PF08448">
    <property type="entry name" value="PAS_4"/>
    <property type="match status" value="1"/>
</dbReference>
<reference evidence="13 14" key="1">
    <citation type="submission" date="2019-08" db="EMBL/GenBank/DDBJ databases">
        <authorList>
            <person name="Luo N."/>
        </authorList>
    </citation>
    <scope>NUCLEOTIDE SEQUENCE [LARGE SCALE GENOMIC DNA]</scope>
    <source>
        <strain evidence="13 14">NCIMB 9442</strain>
    </source>
</reference>
<evidence type="ECO:0000256" key="1">
    <source>
        <dbReference type="ARBA" id="ARBA00000085"/>
    </source>
</evidence>
<evidence type="ECO:0000256" key="2">
    <source>
        <dbReference type="ARBA" id="ARBA00012438"/>
    </source>
</evidence>
<dbReference type="InterPro" id="IPR000700">
    <property type="entry name" value="PAS-assoc_C"/>
</dbReference>
<feature type="transmembrane region" description="Helical" evidence="8">
    <location>
        <begin position="12"/>
        <end position="32"/>
    </location>
</feature>
<protein>
    <recommendedName>
        <fullName evidence="2">histidine kinase</fullName>
        <ecNumber evidence="2">2.7.13.3</ecNumber>
    </recommendedName>
</protein>
<dbReference type="InterPro" id="IPR003661">
    <property type="entry name" value="HisK_dim/P_dom"/>
</dbReference>
<evidence type="ECO:0000256" key="4">
    <source>
        <dbReference type="ARBA" id="ARBA00022679"/>
    </source>
</evidence>
<evidence type="ECO:0000256" key="8">
    <source>
        <dbReference type="SAM" id="Phobius"/>
    </source>
</evidence>
<dbReference type="Pfam" id="PF00072">
    <property type="entry name" value="Response_reg"/>
    <property type="match status" value="1"/>
</dbReference>
<dbReference type="PANTHER" id="PTHR43047:SF72">
    <property type="entry name" value="OSMOSENSING HISTIDINE PROTEIN KINASE SLN1"/>
    <property type="match status" value="1"/>
</dbReference>
<dbReference type="CDD" id="cd00082">
    <property type="entry name" value="HisKA"/>
    <property type="match status" value="1"/>
</dbReference>
<dbReference type="Gene3D" id="3.30.565.10">
    <property type="entry name" value="Histidine kinase-like ATPase, C-terminal domain"/>
    <property type="match status" value="1"/>
</dbReference>
<comment type="caution">
    <text evidence="13">The sequence shown here is derived from an EMBL/GenBank/DDBJ whole genome shotgun (WGS) entry which is preliminary data.</text>
</comment>
<dbReference type="InterPro" id="IPR036890">
    <property type="entry name" value="HATPase_C_sf"/>
</dbReference>
<dbReference type="InterPro" id="IPR000014">
    <property type="entry name" value="PAS"/>
</dbReference>
<dbReference type="SMART" id="SM00387">
    <property type="entry name" value="HATPase_c"/>
    <property type="match status" value="1"/>
</dbReference>
<feature type="domain" description="PAS" evidence="11">
    <location>
        <begin position="487"/>
        <end position="529"/>
    </location>
</feature>
<dbReference type="PRINTS" id="PR00344">
    <property type="entry name" value="BCTRLSENSOR"/>
</dbReference>
<dbReference type="PANTHER" id="PTHR43047">
    <property type="entry name" value="TWO-COMPONENT HISTIDINE PROTEIN KINASE"/>
    <property type="match status" value="1"/>
</dbReference>
<dbReference type="Pfam" id="PF13188">
    <property type="entry name" value="PAS_8"/>
    <property type="match status" value="1"/>
</dbReference>
<sequence>MTRRPAISQSRNIAIAGGIMALVCSGILLLWVNHGWQASLRGFLPVVKALRIARADLLKGQLAAERQLAGDANIPPGIHGAYFEQGAGRLYDAVDELLPSGDSALPVISAIRPFHEDAPEMLAAQLRIYADGIGALNRATNARLSAPTEEHPLLALEQRRAFTELDRLGDALERSVFSRFVEDAERQSRLTRVVFVLWMIFLCGLTLLFKIAADRRRAAEMALVDSEERWQFALEGPGDGVWDWNISTGQVFLSPRWKGLLGYEENEIGTSPREWEGRVHPDDRQRVQADMDMHLSGATATYQSEYRMRRKDGAYIWVLARGRIMSLTEDGTPLRFVGTHSDITARRQAEEALRASRENLAVTLRSIGDAVMATDRAGRITLMNPVAERLTGWPFAAAKGRHIGEVFVIVAGRTREPVPDPVAQAVSTGKVVELTNDTLLLARDGAEYQIADSAAPIHDAAGEITGAVLVFTDVSAKYAARRQLLASERQFRAAIEEAPVPVMIHDEDGTVLALNRSWCELSGYTPDDVPTLARWEELAMHGEPVHVPKAPPDARPDARPDAAPEGVPGAAQTDGTGKRADDRPGTAAEGGTGHPASDTDTLYALGGRRADGEHPVICADGSARVWDFSSAPLGSLPDGRRAVIRMAVDITDRKEAEAALLREKVAAEAANLAKSEFLANMSHEIRTPLNGALGMLQLLQTTPLDEEQQDYLTSAITSARRLTQLLSDVLDLSRVEAGRLALRAAPFALEGVAGSIRDIFLLPAREKELELDIRLDPRLPARLVGDEARLRQIAFNLVGNAIKFTDTGSVTVELTPLGLPPAARPAGNAKEGAAGGAEGNTPPPRPAQLRLLLEVRDTGIGIPESHLERIFEPFSQLDGSHVRRHGGAGLGLSIVRRLVALMGGELSLESTPGAGTTIFISLPFGALWDADGADRAPARGQGAPGPNGTSGPNGSSGTNGSNGFNGPGKSTVQGVSDNKDDGMGMPARHAGVSALPRGIAQPGKGSSRPRSAAATPDAEPAPDDAAMPEHQTGLHVLLVEDDAVNQLAVRRMLEKSGMTVTLTTDGQQALDALHHGTFDCVVMDVQMPVMDGLTATRVIRTDPAFAARAAIPVVAMTAHAMVGDRESFLDAGMDDYVSKPVEMGVLRQAILRAMQARHGSSK</sequence>
<organism evidence="13 14">
    <name type="scientific">Nitratidesulfovibrio oxamicus</name>
    <dbReference type="NCBI Taxonomy" id="32016"/>
    <lineage>
        <taxon>Bacteria</taxon>
        <taxon>Pseudomonadati</taxon>
        <taxon>Thermodesulfobacteriota</taxon>
        <taxon>Desulfovibrionia</taxon>
        <taxon>Desulfovibrionales</taxon>
        <taxon>Desulfovibrionaceae</taxon>
        <taxon>Nitratidesulfovibrio</taxon>
    </lineage>
</organism>
<dbReference type="InterPro" id="IPR005467">
    <property type="entry name" value="His_kinase_dom"/>
</dbReference>
<feature type="region of interest" description="Disordered" evidence="7">
    <location>
        <begin position="821"/>
        <end position="844"/>
    </location>
</feature>
<name>A0ABS0J8R8_9BACT</name>